<evidence type="ECO:0000313" key="7">
    <source>
        <dbReference type="Proteomes" id="UP000005808"/>
    </source>
</evidence>
<dbReference type="SUPFAM" id="SSF51197">
    <property type="entry name" value="Clavaminate synthase-like"/>
    <property type="match status" value="1"/>
</dbReference>
<feature type="region of interest" description="Disordered" evidence="4">
    <location>
        <begin position="284"/>
        <end position="303"/>
    </location>
</feature>
<dbReference type="PANTHER" id="PTHR13096">
    <property type="entry name" value="MINA53 MYC INDUCED NUCLEAR ANTIGEN"/>
    <property type="match status" value="1"/>
</dbReference>
<proteinExistence type="predicted"/>
<accession>H1SDT3</accession>
<evidence type="ECO:0000256" key="2">
    <source>
        <dbReference type="ARBA" id="ARBA00022723"/>
    </source>
</evidence>
<dbReference type="SMART" id="SM00558">
    <property type="entry name" value="JmjC"/>
    <property type="match status" value="1"/>
</dbReference>
<dbReference type="Pfam" id="PF08007">
    <property type="entry name" value="JmjC_2"/>
    <property type="match status" value="1"/>
</dbReference>
<evidence type="ECO:0000256" key="1">
    <source>
        <dbReference type="ARBA" id="ARBA00001954"/>
    </source>
</evidence>
<reference evidence="6 7" key="1">
    <citation type="journal article" date="2012" name="J. Bacteriol.">
        <title>De Novo Genome Project of Cupriavidus basilensis OR16.</title>
        <authorList>
            <person name="Cserhati M."/>
            <person name="Kriszt B."/>
            <person name="Szoboszlay S."/>
            <person name="Toth A."/>
            <person name="Szabo I."/>
            <person name="Tancsics A."/>
            <person name="Nagy I."/>
            <person name="Horvath B."/>
            <person name="Nagy I."/>
            <person name="Kukolya J."/>
        </authorList>
    </citation>
    <scope>NUCLEOTIDE SEQUENCE [LARGE SCALE GENOMIC DNA]</scope>
    <source>
        <strain evidence="6 7">OR16</strain>
    </source>
</reference>
<feature type="domain" description="JmjC" evidence="5">
    <location>
        <begin position="74"/>
        <end position="228"/>
    </location>
</feature>
<protein>
    <submittedName>
        <fullName evidence="6">Cupin 4 family protein</fullName>
    </submittedName>
</protein>
<gene>
    <name evidence="6" type="ORF">OR16_32094</name>
</gene>
<evidence type="ECO:0000259" key="5">
    <source>
        <dbReference type="PROSITE" id="PS51184"/>
    </source>
</evidence>
<dbReference type="PANTHER" id="PTHR13096:SF8">
    <property type="entry name" value="RIBOSOMAL OXYGENASE 1"/>
    <property type="match status" value="1"/>
</dbReference>
<organism evidence="6 7">
    <name type="scientific">Cupriavidus basilensis OR16</name>
    <dbReference type="NCBI Taxonomy" id="1127483"/>
    <lineage>
        <taxon>Bacteria</taxon>
        <taxon>Pseudomonadati</taxon>
        <taxon>Pseudomonadota</taxon>
        <taxon>Betaproteobacteria</taxon>
        <taxon>Burkholderiales</taxon>
        <taxon>Burkholderiaceae</taxon>
        <taxon>Cupriavidus</taxon>
    </lineage>
</organism>
<evidence type="ECO:0000256" key="3">
    <source>
        <dbReference type="ARBA" id="ARBA00023004"/>
    </source>
</evidence>
<dbReference type="PROSITE" id="PS51184">
    <property type="entry name" value="JMJC"/>
    <property type="match status" value="1"/>
</dbReference>
<dbReference type="AlphaFoldDB" id="H1SDT3"/>
<keyword evidence="2" id="KW-0479">Metal-binding</keyword>
<sequence>MSKERFLSEIADRNIHIVRGAVAISLLSWADLNAALYYIDAVAPHVRVHQDGLISESRYVEDCSIAGLPGKRLNTSAIQDLLSKGATVVLNRIDARLERVRHLCSEIAEFSNSETLANGYLAFSGRGSFGAHWDTHDVMAIQLIGRKRWRVYKPTFPFPLTGQTSKEYKAQCPAEPIFDGILEAGDLLYLPRGWWHNATPIGETFHIAVGMHTASVVHYVSWLCQHVFREREELRRTLRPGGDATQTIAAAVKVIEKLVSDPSQLAFYMEVLRNSMVKPREPFSLESLANPTPTTERDSVAVR</sequence>
<evidence type="ECO:0000256" key="4">
    <source>
        <dbReference type="SAM" id="MobiDB-lite"/>
    </source>
</evidence>
<dbReference type="Gene3D" id="2.60.120.650">
    <property type="entry name" value="Cupin"/>
    <property type="match status" value="1"/>
</dbReference>
<keyword evidence="3" id="KW-0408">Iron</keyword>
<comment type="caution">
    <text evidence="6">The sequence shown here is derived from an EMBL/GenBank/DDBJ whole genome shotgun (WGS) entry which is preliminary data.</text>
</comment>
<comment type="cofactor">
    <cofactor evidence="1">
        <name>Fe(2+)</name>
        <dbReference type="ChEBI" id="CHEBI:29033"/>
    </cofactor>
</comment>
<name>H1SDT3_9BURK</name>
<dbReference type="InterPro" id="IPR003347">
    <property type="entry name" value="JmjC_dom"/>
</dbReference>
<evidence type="ECO:0000313" key="6">
    <source>
        <dbReference type="EMBL" id="EHP39360.1"/>
    </source>
</evidence>
<dbReference type="GO" id="GO:0046872">
    <property type="term" value="F:metal ion binding"/>
    <property type="evidence" value="ECO:0007669"/>
    <property type="project" value="UniProtKB-KW"/>
</dbReference>
<dbReference type="Proteomes" id="UP000005808">
    <property type="component" value="Unassembled WGS sequence"/>
</dbReference>
<dbReference type="InterPro" id="IPR039994">
    <property type="entry name" value="NO66-like"/>
</dbReference>
<dbReference type="EMBL" id="AHJE01000094">
    <property type="protein sequence ID" value="EHP39360.1"/>
    <property type="molecule type" value="Genomic_DNA"/>
</dbReference>